<feature type="domain" description="Rad50/SbcC-type AAA" evidence="3">
    <location>
        <begin position="52"/>
        <end position="121"/>
    </location>
</feature>
<dbReference type="Gene3D" id="3.40.50.300">
    <property type="entry name" value="P-loop containing nucleotide triphosphate hydrolases"/>
    <property type="match status" value="1"/>
</dbReference>
<dbReference type="InterPro" id="IPR027417">
    <property type="entry name" value="P-loop_NTPase"/>
</dbReference>
<evidence type="ECO:0000313" key="5">
    <source>
        <dbReference type="Proteomes" id="UP001055117"/>
    </source>
</evidence>
<dbReference type="CDD" id="cd00267">
    <property type="entry name" value="ABC_ATPase"/>
    <property type="match status" value="1"/>
</dbReference>
<dbReference type="SUPFAM" id="SSF52540">
    <property type="entry name" value="P-loop containing nucleoside triphosphate hydrolases"/>
    <property type="match status" value="1"/>
</dbReference>
<evidence type="ECO:0000313" key="4">
    <source>
        <dbReference type="EMBL" id="GJD43841.1"/>
    </source>
</evidence>
<dbReference type="InterPro" id="IPR038729">
    <property type="entry name" value="Rad50/SbcC_AAA"/>
</dbReference>
<evidence type="ECO:0008006" key="6">
    <source>
        <dbReference type="Google" id="ProtNLM"/>
    </source>
</evidence>
<organism evidence="4 5">
    <name type="scientific">Methylobacterium cerastii</name>
    <dbReference type="NCBI Taxonomy" id="932741"/>
    <lineage>
        <taxon>Bacteria</taxon>
        <taxon>Pseudomonadati</taxon>
        <taxon>Pseudomonadota</taxon>
        <taxon>Alphaproteobacteria</taxon>
        <taxon>Hyphomicrobiales</taxon>
        <taxon>Methylobacteriaceae</taxon>
        <taxon>Methylobacterium</taxon>
    </lineage>
</organism>
<protein>
    <recommendedName>
        <fullName evidence="6">ATPase AAA-type core domain-containing protein</fullName>
    </recommendedName>
</protein>
<dbReference type="InterPro" id="IPR003959">
    <property type="entry name" value="ATPase_AAA_core"/>
</dbReference>
<dbReference type="InterPro" id="IPR051396">
    <property type="entry name" value="Bact_Antivir_Def_Nuclease"/>
</dbReference>
<evidence type="ECO:0000256" key="1">
    <source>
        <dbReference type="SAM" id="MobiDB-lite"/>
    </source>
</evidence>
<evidence type="ECO:0000259" key="2">
    <source>
        <dbReference type="Pfam" id="PF13304"/>
    </source>
</evidence>
<gene>
    <name evidence="4" type="ORF">AFCDBAGC_1700</name>
</gene>
<dbReference type="RefSeq" id="WP_373322500.1">
    <property type="nucleotide sequence ID" value="NZ_BPQG01000024.1"/>
</dbReference>
<feature type="region of interest" description="Disordered" evidence="1">
    <location>
        <begin position="1"/>
        <end position="20"/>
    </location>
</feature>
<dbReference type="PANTHER" id="PTHR43581:SF2">
    <property type="entry name" value="EXCINUCLEASE ATPASE SUBUNIT"/>
    <property type="match status" value="1"/>
</dbReference>
<dbReference type="Proteomes" id="UP001055117">
    <property type="component" value="Unassembled WGS sequence"/>
</dbReference>
<comment type="caution">
    <text evidence="4">The sequence shown here is derived from an EMBL/GenBank/DDBJ whole genome shotgun (WGS) entry which is preliminary data.</text>
</comment>
<sequence length="454" mass="51252">MVSVNALTLRPRRQRQPNHKAVSISNLRVRNLFGKLNYPNIPIRNSADLNRIAVMYGDNGTGKTTILKLIYACLSWQTNAGLRSIIAKTPFIEFRIDFTDGGYVKVSKENLQGSFKFEIHTLDRRSEYDIIAENDIKVRDQPAITMLERGLRELNFDLLFVDHNRNVLSTYSFIDDSYLGPMYLEETEAEALSLHAHETIHFQHGIVRRDKDLQFPLPQVVDALNQRFRVEAYQQGAAGDQNAASVYLEIAKSIGRDRRGQTAAPTTVNVLDQLEELKEKSKSYIKHGLLSNYPYNEFAQIYTSAPKTKKGSIEAVLGPFLDSIRRRISALEQIHSVITTFESELAKYLKNKIVNCGVPSGLNIYDEDGEIELDDLSSGEKQLVFLLCSAVIARSKKTIILIDEPELSLNYKWQRLIAGSLASLSAGGETQYILASHSIEIITRYVDNSFELVS</sequence>
<dbReference type="PANTHER" id="PTHR43581">
    <property type="entry name" value="ATP/GTP PHOSPHATASE"/>
    <property type="match status" value="1"/>
</dbReference>
<name>A0ABQ4QFH1_9HYPH</name>
<dbReference type="Pfam" id="PF13304">
    <property type="entry name" value="AAA_21"/>
    <property type="match status" value="1"/>
</dbReference>
<dbReference type="EMBL" id="BPQG01000024">
    <property type="protein sequence ID" value="GJD43841.1"/>
    <property type="molecule type" value="Genomic_DNA"/>
</dbReference>
<accession>A0ABQ4QFH1</accession>
<feature type="domain" description="ATPase AAA-type core" evidence="2">
    <location>
        <begin position="330"/>
        <end position="442"/>
    </location>
</feature>
<reference evidence="4 5" key="1">
    <citation type="journal article" date="2021" name="Front. Microbiol.">
        <title>Comprehensive Comparative Genomics and Phenotyping of Methylobacterium Species.</title>
        <authorList>
            <person name="Alessa O."/>
            <person name="Ogura Y."/>
            <person name="Fujitani Y."/>
            <person name="Takami H."/>
            <person name="Hayashi T."/>
            <person name="Sahin N."/>
            <person name="Tani A."/>
        </authorList>
    </citation>
    <scope>NUCLEOTIDE SEQUENCE [LARGE SCALE GENOMIC DNA]</scope>
    <source>
        <strain evidence="4 5">DSM 23679</strain>
    </source>
</reference>
<proteinExistence type="predicted"/>
<evidence type="ECO:0000259" key="3">
    <source>
        <dbReference type="Pfam" id="PF13476"/>
    </source>
</evidence>
<keyword evidence="5" id="KW-1185">Reference proteome</keyword>
<dbReference type="Pfam" id="PF13476">
    <property type="entry name" value="AAA_23"/>
    <property type="match status" value="1"/>
</dbReference>